<comment type="caution">
    <text evidence="2">The sequence shown here is derived from an EMBL/GenBank/DDBJ whole genome shotgun (WGS) entry which is preliminary data.</text>
</comment>
<name>A0A8J7YLB5_9EURY</name>
<dbReference type="AlphaFoldDB" id="A0A8J7YLB5"/>
<dbReference type="Proteomes" id="UP000783863">
    <property type="component" value="Unassembled WGS sequence"/>
</dbReference>
<sequence>MTTTITTPTDDESYPTPEFGTRSTDGAPLMFSPTSTATAGHFDTEADEPR</sequence>
<evidence type="ECO:0000313" key="3">
    <source>
        <dbReference type="Proteomes" id="UP000783863"/>
    </source>
</evidence>
<gene>
    <name evidence="2" type="ORF">EGD98_06275</name>
</gene>
<accession>A0A8J7YLB5</accession>
<evidence type="ECO:0000256" key="1">
    <source>
        <dbReference type="SAM" id="MobiDB-lite"/>
    </source>
</evidence>
<feature type="region of interest" description="Disordered" evidence="1">
    <location>
        <begin position="1"/>
        <end position="50"/>
    </location>
</feature>
<proteinExistence type="predicted"/>
<organism evidence="2 3">
    <name type="scientific">Haloarcula salinisoli</name>
    <dbReference type="NCBI Taxonomy" id="2487746"/>
    <lineage>
        <taxon>Archaea</taxon>
        <taxon>Methanobacteriati</taxon>
        <taxon>Methanobacteriota</taxon>
        <taxon>Stenosarchaea group</taxon>
        <taxon>Halobacteria</taxon>
        <taxon>Halobacteriales</taxon>
        <taxon>Haloarculaceae</taxon>
        <taxon>Haloarcula</taxon>
    </lineage>
</organism>
<dbReference type="GeneID" id="79279122"/>
<dbReference type="RefSeq" id="WP_220587489.1">
    <property type="nucleotide sequence ID" value="NZ_RKLQ01000001.1"/>
</dbReference>
<dbReference type="EMBL" id="RKLQ01000001">
    <property type="protein sequence ID" value="MBX0303278.1"/>
    <property type="molecule type" value="Genomic_DNA"/>
</dbReference>
<evidence type="ECO:0000313" key="2">
    <source>
        <dbReference type="EMBL" id="MBX0303278.1"/>
    </source>
</evidence>
<reference evidence="2" key="1">
    <citation type="submission" date="2021-06" db="EMBL/GenBank/DDBJ databases">
        <title>Halomicroarcula sp. F24A a new haloarchaeum isolated from saline soil.</title>
        <authorList>
            <person name="Duran-Viseras A."/>
            <person name="Sanchez-Porro C."/>
            <person name="Ventosa A."/>
        </authorList>
    </citation>
    <scope>NUCLEOTIDE SEQUENCE</scope>
    <source>
        <strain evidence="2">F24A</strain>
    </source>
</reference>
<protein>
    <submittedName>
        <fullName evidence="2">Uncharacterized protein</fullName>
    </submittedName>
</protein>
<keyword evidence="3" id="KW-1185">Reference proteome</keyword>